<evidence type="ECO:0000256" key="5">
    <source>
        <dbReference type="ARBA" id="ARBA00022884"/>
    </source>
</evidence>
<reference evidence="8 9" key="1">
    <citation type="journal article" date="2015" name="Genome Announc.">
        <title>Expanding the biotechnology potential of lactobacilli through comparative genomics of 213 strains and associated genera.</title>
        <authorList>
            <person name="Sun Z."/>
            <person name="Harris H.M."/>
            <person name="McCann A."/>
            <person name="Guo C."/>
            <person name="Argimon S."/>
            <person name="Zhang W."/>
            <person name="Yang X."/>
            <person name="Jeffery I.B."/>
            <person name="Cooney J.C."/>
            <person name="Kagawa T.F."/>
            <person name="Liu W."/>
            <person name="Song Y."/>
            <person name="Salvetti E."/>
            <person name="Wrobel A."/>
            <person name="Rasinkangas P."/>
            <person name="Parkhill J."/>
            <person name="Rea M.C."/>
            <person name="O'Sullivan O."/>
            <person name="Ritari J."/>
            <person name="Douillard F.P."/>
            <person name="Paul Ross R."/>
            <person name="Yang R."/>
            <person name="Briner A.E."/>
            <person name="Felis G.E."/>
            <person name="de Vos W.M."/>
            <person name="Barrangou R."/>
            <person name="Klaenhammer T.R."/>
            <person name="Caufield P.W."/>
            <person name="Cui Y."/>
            <person name="Zhang H."/>
            <person name="O'Toole P.W."/>
        </authorList>
    </citation>
    <scope>NUCLEOTIDE SEQUENCE [LARGE SCALE GENOMIC DNA]</scope>
    <source>
        <strain evidence="8 9">DSM 17757</strain>
    </source>
</reference>
<dbReference type="Pfam" id="PF17125">
    <property type="entry name" value="Methyltr_RsmF_N"/>
    <property type="match status" value="1"/>
</dbReference>
<evidence type="ECO:0000313" key="9">
    <source>
        <dbReference type="Proteomes" id="UP000051568"/>
    </source>
</evidence>
<evidence type="ECO:0000256" key="3">
    <source>
        <dbReference type="ARBA" id="ARBA00022679"/>
    </source>
</evidence>
<evidence type="ECO:0000256" key="2">
    <source>
        <dbReference type="ARBA" id="ARBA00022603"/>
    </source>
</evidence>
<dbReference type="Pfam" id="PF13636">
    <property type="entry name" value="Methyltranf_PUA"/>
    <property type="match status" value="1"/>
</dbReference>
<dbReference type="InterPro" id="IPR031341">
    <property type="entry name" value="Methyltr_RsmF_N"/>
</dbReference>
<dbReference type="PANTHER" id="PTHR22807:SF30">
    <property type="entry name" value="28S RRNA (CYTOSINE(4447)-C(5))-METHYLTRANSFERASE-RELATED"/>
    <property type="match status" value="1"/>
</dbReference>
<dbReference type="EMBL" id="JQBR01000001">
    <property type="protein sequence ID" value="KRN67652.1"/>
    <property type="molecule type" value="Genomic_DNA"/>
</dbReference>
<evidence type="ECO:0000256" key="1">
    <source>
        <dbReference type="ARBA" id="ARBA00022490"/>
    </source>
</evidence>
<dbReference type="InterPro" id="IPR029063">
    <property type="entry name" value="SAM-dependent_MTases_sf"/>
</dbReference>
<comment type="similarity">
    <text evidence="6">Belongs to the class I-like SAM-binding methyltransferase superfamily. RsmB/NOP family.</text>
</comment>
<dbReference type="InterPro" id="IPR031340">
    <property type="entry name" value="RsmF_methylt_CI"/>
</dbReference>
<comment type="caution">
    <text evidence="8">The sequence shown here is derived from an EMBL/GenBank/DDBJ whole genome shotgun (WGS) entry which is preliminary data.</text>
</comment>
<dbReference type="PRINTS" id="PR02008">
    <property type="entry name" value="RCMTFAMILY"/>
</dbReference>
<dbReference type="PANTHER" id="PTHR22807">
    <property type="entry name" value="NOP2 YEAST -RELATED NOL1/NOP2/FMU SUN DOMAIN-CONTAINING"/>
    <property type="match status" value="1"/>
</dbReference>
<feature type="binding site" evidence="6">
    <location>
        <position position="137"/>
    </location>
    <ligand>
        <name>S-adenosyl-L-methionine</name>
        <dbReference type="ChEBI" id="CHEBI:59789"/>
    </ligand>
</feature>
<keyword evidence="9" id="KW-1185">Reference proteome</keyword>
<keyword evidence="5 6" id="KW-0694">RNA-binding</keyword>
<feature type="active site" description="Nucleophile" evidence="6">
    <location>
        <position position="235"/>
    </location>
</feature>
<dbReference type="InterPro" id="IPR023267">
    <property type="entry name" value="RCMT"/>
</dbReference>
<dbReference type="InterPro" id="IPR049560">
    <property type="entry name" value="MeTrfase_RsmB-F_NOP2_cat"/>
</dbReference>
<feature type="domain" description="SAM-dependent MTase RsmB/NOP-type" evidence="7">
    <location>
        <begin position="21"/>
        <end position="305"/>
    </location>
</feature>
<evidence type="ECO:0000313" key="8">
    <source>
        <dbReference type="EMBL" id="KRN67652.1"/>
    </source>
</evidence>
<gene>
    <name evidence="8" type="ORF">IV80_GL000195</name>
</gene>
<dbReference type="CDD" id="cd21147">
    <property type="entry name" value="RsmF_methylt_CTD1"/>
    <property type="match status" value="1"/>
</dbReference>
<dbReference type="CDD" id="cd02440">
    <property type="entry name" value="AdoMet_MTases"/>
    <property type="match status" value="1"/>
</dbReference>
<proteinExistence type="inferred from homology"/>
<dbReference type="PATRIC" id="fig|319652.3.peg.197"/>
<dbReference type="Pfam" id="PF01189">
    <property type="entry name" value="Methyltr_RsmB-F"/>
    <property type="match status" value="1"/>
</dbReference>
<evidence type="ECO:0000256" key="4">
    <source>
        <dbReference type="ARBA" id="ARBA00022691"/>
    </source>
</evidence>
<dbReference type="Proteomes" id="UP000051568">
    <property type="component" value="Unassembled WGS sequence"/>
</dbReference>
<name>A0A0R2J0G7_9LACO</name>
<accession>A0A0R2J0G7</accession>
<organism evidence="8 9">
    <name type="scientific">Pediococcus cellicola</name>
    <dbReference type="NCBI Taxonomy" id="319652"/>
    <lineage>
        <taxon>Bacteria</taxon>
        <taxon>Bacillati</taxon>
        <taxon>Bacillota</taxon>
        <taxon>Bacilli</taxon>
        <taxon>Lactobacillales</taxon>
        <taxon>Lactobacillaceae</taxon>
        <taxon>Pediococcus</taxon>
    </lineage>
</organism>
<protein>
    <recommendedName>
        <fullName evidence="7">SAM-dependent MTase RsmB/NOP-type domain-containing protein</fullName>
    </recommendedName>
</protein>
<feature type="binding site" evidence="6">
    <location>
        <position position="182"/>
    </location>
    <ligand>
        <name>S-adenosyl-L-methionine</name>
        <dbReference type="ChEBI" id="CHEBI:59789"/>
    </ligand>
</feature>
<dbReference type="InterPro" id="IPR001678">
    <property type="entry name" value="MeTrfase_RsmB-F_NOP2_dom"/>
</dbReference>
<dbReference type="AlphaFoldDB" id="A0A0R2J0G7"/>
<keyword evidence="1" id="KW-0963">Cytoplasm</keyword>
<keyword evidence="2 6" id="KW-0489">Methyltransferase</keyword>
<dbReference type="GO" id="GO:0008173">
    <property type="term" value="F:RNA methyltransferase activity"/>
    <property type="evidence" value="ECO:0007669"/>
    <property type="project" value="InterPro"/>
</dbReference>
<dbReference type="Gene3D" id="2.30.130.60">
    <property type="match status" value="1"/>
</dbReference>
<keyword evidence="3 6" id="KW-0808">Transferase</keyword>
<dbReference type="GO" id="GO:0001510">
    <property type="term" value="P:RNA methylation"/>
    <property type="evidence" value="ECO:0007669"/>
    <property type="project" value="InterPro"/>
</dbReference>
<dbReference type="SUPFAM" id="SSF53335">
    <property type="entry name" value="S-adenosyl-L-methionine-dependent methyltransferases"/>
    <property type="match status" value="1"/>
</dbReference>
<dbReference type="Pfam" id="PF17126">
    <property type="entry name" value="RsmF_methylt_CI"/>
    <property type="match status" value="1"/>
</dbReference>
<dbReference type="Gene3D" id="3.40.50.150">
    <property type="entry name" value="Vaccinia Virus protein VP39"/>
    <property type="match status" value="1"/>
</dbReference>
<dbReference type="GO" id="GO:0003723">
    <property type="term" value="F:RNA binding"/>
    <property type="evidence" value="ECO:0007669"/>
    <property type="project" value="UniProtKB-UniRule"/>
</dbReference>
<evidence type="ECO:0000259" key="7">
    <source>
        <dbReference type="PROSITE" id="PS51686"/>
    </source>
</evidence>
<dbReference type="PROSITE" id="PS51686">
    <property type="entry name" value="SAM_MT_RSMB_NOP"/>
    <property type="match status" value="1"/>
</dbReference>
<evidence type="ECO:0000256" key="6">
    <source>
        <dbReference type="PROSITE-ProRule" id="PRU01023"/>
    </source>
</evidence>
<dbReference type="InterPro" id="IPR027391">
    <property type="entry name" value="Nol1_Nop2_Fmu_2"/>
</dbReference>
<dbReference type="STRING" id="319652.IV80_GL000195"/>
<comment type="caution">
    <text evidence="6">Lacks conserved residue(s) required for the propagation of feature annotation.</text>
</comment>
<dbReference type="Gene3D" id="3.30.70.1170">
    <property type="entry name" value="Sun protein, domain 3"/>
    <property type="match status" value="1"/>
</dbReference>
<keyword evidence="4 6" id="KW-0949">S-adenosyl-L-methionine</keyword>
<sequence length="464" mass="52086">MLLNLEMSESMQLPAAFIEKYTKLLGQQAPEFLESFNEGPAKGFRVNPLKAQKQPLVHAISDPVSYSEFGYYGSVSGKTVDHQSGLIYSQEPSAMYVGEVAHPKPGERVLDLCAAPGGKTTHLASFMAQEGLLVSNEINRKRADILAENVERFGLKNTIVTNESPETLEHHFPEFFDVVVVDAPCSGEGMFRKDHEAVQYWTSDYPASCANRQKKILASALKMLAPGGRLIYSTCTFAPEEDEQNIAWLLKNYADLQILPIKKYAGMDNGRPEWADGNPQLAETLRIFPHKMRGEGHFIAQLKKQGQVSTHKLSKTQKTNVTKQQKQDWHKIADQLLISPVPDSRLLAFGDYLYAMPVELPNLDDLQVVRPGVNLGVFKKNRFEPALPLALAEQPQDFIDPVAVTIAQWEKYVHGDTFMVTEVKSGWHVLCYQNLTIGFGKVVNGVVKNFYPKKFRFEIKHDAF</sequence>
<feature type="binding site" evidence="6">
    <location>
        <begin position="113"/>
        <end position="119"/>
    </location>
    <ligand>
        <name>S-adenosyl-L-methionine</name>
        <dbReference type="ChEBI" id="CHEBI:59789"/>
    </ligand>
</feature>